<dbReference type="GO" id="GO:0061522">
    <property type="term" value="F:1,4-dihydroxy-2-naphthoyl-CoA thioesterase activity"/>
    <property type="evidence" value="ECO:0007669"/>
    <property type="project" value="TreeGrafter"/>
</dbReference>
<reference evidence="4 5" key="1">
    <citation type="submission" date="2016-06" db="EMBL/GenBank/DDBJ databases">
        <title>Complete genome sequence of a saline-alkali tolerant type strain Dietzia timorensis ID05-A0528T.</title>
        <authorList>
            <person name="Wu X."/>
        </authorList>
    </citation>
    <scope>NUCLEOTIDE SEQUENCE [LARGE SCALE GENOMIC DNA]</scope>
    <source>
        <strain evidence="4 5">ID05-A0528</strain>
    </source>
</reference>
<evidence type="ECO:0000313" key="4">
    <source>
        <dbReference type="EMBL" id="ANI92032.1"/>
    </source>
</evidence>
<evidence type="ECO:0000256" key="1">
    <source>
        <dbReference type="ARBA" id="ARBA00008324"/>
    </source>
</evidence>
<organism evidence="4 5">
    <name type="scientific">Dietzia timorensis</name>
    <dbReference type="NCBI Taxonomy" id="499555"/>
    <lineage>
        <taxon>Bacteria</taxon>
        <taxon>Bacillati</taxon>
        <taxon>Actinomycetota</taxon>
        <taxon>Actinomycetes</taxon>
        <taxon>Mycobacteriales</taxon>
        <taxon>Dietziaceae</taxon>
        <taxon>Dietzia</taxon>
    </lineage>
</organism>
<dbReference type="PANTHER" id="PTHR43240:SF5">
    <property type="entry name" value="1,4-DIHYDROXY-2-NAPHTHOYL-COA THIOESTERASE 1"/>
    <property type="match status" value="1"/>
</dbReference>
<dbReference type="Gene3D" id="3.10.129.10">
    <property type="entry name" value="Hotdog Thioesterase"/>
    <property type="match status" value="1"/>
</dbReference>
<dbReference type="Pfam" id="PF03061">
    <property type="entry name" value="4HBT"/>
    <property type="match status" value="1"/>
</dbReference>
<name>A0A173LMS4_9ACTN</name>
<dbReference type="KEGG" id="dtm:BJL86_1247"/>
<feature type="domain" description="Thioesterase" evidence="3">
    <location>
        <begin position="54"/>
        <end position="128"/>
    </location>
</feature>
<protein>
    <submittedName>
        <fullName evidence="4">Putative esterase</fullName>
    </submittedName>
</protein>
<dbReference type="Proteomes" id="UP000186104">
    <property type="component" value="Chromosome"/>
</dbReference>
<comment type="similarity">
    <text evidence="1">Belongs to the thioesterase PaaI family.</text>
</comment>
<dbReference type="InterPro" id="IPR006683">
    <property type="entry name" value="Thioestr_dom"/>
</dbReference>
<dbReference type="InterPro" id="IPR003736">
    <property type="entry name" value="PAAI_dom"/>
</dbReference>
<evidence type="ECO:0000313" key="5">
    <source>
        <dbReference type="Proteomes" id="UP000186104"/>
    </source>
</evidence>
<dbReference type="PANTHER" id="PTHR43240">
    <property type="entry name" value="1,4-DIHYDROXY-2-NAPHTHOYL-COA THIOESTERASE 1"/>
    <property type="match status" value="1"/>
</dbReference>
<keyword evidence="2" id="KW-0378">Hydrolase</keyword>
<dbReference type="SUPFAM" id="SSF54637">
    <property type="entry name" value="Thioesterase/thiol ester dehydrase-isomerase"/>
    <property type="match status" value="1"/>
</dbReference>
<dbReference type="EMBL" id="CP015961">
    <property type="protein sequence ID" value="ANI92032.1"/>
    <property type="molecule type" value="Genomic_DNA"/>
</dbReference>
<dbReference type="AlphaFoldDB" id="A0A173LMS4"/>
<sequence length="146" mass="15170">MSNSESLSPTPMPDVSLEASSRFVAASGFVVDEVAETSVRGHVELGPEHHTPWGVVHGGVYATIIESAASIGASYAVRERGEFSVGLHNGTDFIRPATAGSAHVEATALHQGKGQQLWDVVISAAESGKTIARGQVRLQNVPAPSA</sequence>
<dbReference type="CDD" id="cd03443">
    <property type="entry name" value="PaaI_thioesterase"/>
    <property type="match status" value="1"/>
</dbReference>
<dbReference type="InterPro" id="IPR029069">
    <property type="entry name" value="HotDog_dom_sf"/>
</dbReference>
<dbReference type="NCBIfam" id="TIGR00369">
    <property type="entry name" value="unchar_dom_1"/>
    <property type="match status" value="1"/>
</dbReference>
<proteinExistence type="inferred from homology"/>
<dbReference type="STRING" id="499555.BJL86_1247"/>
<evidence type="ECO:0000259" key="3">
    <source>
        <dbReference type="Pfam" id="PF03061"/>
    </source>
</evidence>
<accession>A0A173LMS4</accession>
<evidence type="ECO:0000256" key="2">
    <source>
        <dbReference type="ARBA" id="ARBA00022801"/>
    </source>
</evidence>
<keyword evidence="5" id="KW-1185">Reference proteome</keyword>
<gene>
    <name evidence="4" type="ORF">BJL86_1247</name>
</gene>
<dbReference type="GO" id="GO:0005829">
    <property type="term" value="C:cytosol"/>
    <property type="evidence" value="ECO:0007669"/>
    <property type="project" value="TreeGrafter"/>
</dbReference>